<sequence length="195" mass="22125">MDYQPKQSKACDACRTRKIKCLPTRDNNCQSCHRRGIICTFNKDQLPPIQTLLARPADPRFDSLSRLLNFRVTTWKLEPTVPHLVLSYLHHAGPNNSVFPISMIVELLQEPHLPEMLPLVLSAMDHHLHPSNATTSNAHRAMRCLRKRDSRLLLASLSILRQASATATLRQPAIDDFSPLSSEKSVIEPFPDYKL</sequence>
<evidence type="ECO:0000313" key="2">
    <source>
        <dbReference type="Proteomes" id="UP001165960"/>
    </source>
</evidence>
<reference evidence="1" key="1">
    <citation type="submission" date="2022-04" db="EMBL/GenBank/DDBJ databases">
        <title>Genome of the entomopathogenic fungus Entomophthora muscae.</title>
        <authorList>
            <person name="Elya C."/>
            <person name="Lovett B.R."/>
            <person name="Lee E."/>
            <person name="Macias A.M."/>
            <person name="Hajek A.E."/>
            <person name="De Bivort B.L."/>
            <person name="Kasson M.T."/>
            <person name="De Fine Licht H.H."/>
            <person name="Stajich J.E."/>
        </authorList>
    </citation>
    <scope>NUCLEOTIDE SEQUENCE</scope>
    <source>
        <strain evidence="1">Berkeley</strain>
    </source>
</reference>
<evidence type="ECO:0000313" key="1">
    <source>
        <dbReference type="EMBL" id="KAJ9061121.1"/>
    </source>
</evidence>
<accession>A0ACC2SFV1</accession>
<gene>
    <name evidence="1" type="ORF">DSO57_1023678</name>
</gene>
<dbReference type="EMBL" id="QTSX02005095">
    <property type="protein sequence ID" value="KAJ9061121.1"/>
    <property type="molecule type" value="Genomic_DNA"/>
</dbReference>
<proteinExistence type="predicted"/>
<keyword evidence="2" id="KW-1185">Reference proteome</keyword>
<protein>
    <submittedName>
        <fullName evidence="1">Uncharacterized protein</fullName>
    </submittedName>
</protein>
<name>A0ACC2SFV1_9FUNG</name>
<dbReference type="Proteomes" id="UP001165960">
    <property type="component" value="Unassembled WGS sequence"/>
</dbReference>
<comment type="caution">
    <text evidence="1">The sequence shown here is derived from an EMBL/GenBank/DDBJ whole genome shotgun (WGS) entry which is preliminary data.</text>
</comment>
<organism evidence="1 2">
    <name type="scientific">Entomophthora muscae</name>
    <dbReference type="NCBI Taxonomy" id="34485"/>
    <lineage>
        <taxon>Eukaryota</taxon>
        <taxon>Fungi</taxon>
        <taxon>Fungi incertae sedis</taxon>
        <taxon>Zoopagomycota</taxon>
        <taxon>Entomophthoromycotina</taxon>
        <taxon>Entomophthoromycetes</taxon>
        <taxon>Entomophthorales</taxon>
        <taxon>Entomophthoraceae</taxon>
        <taxon>Entomophthora</taxon>
    </lineage>
</organism>